<proteinExistence type="predicted"/>
<comment type="caution">
    <text evidence="2">The sequence shown here is derived from an EMBL/GenBank/DDBJ whole genome shotgun (WGS) entry which is preliminary data.</text>
</comment>
<accession>A0A317V966</accession>
<protein>
    <submittedName>
        <fullName evidence="2">Uncharacterized protein</fullName>
    </submittedName>
</protein>
<name>A0A317V966_ASPEC</name>
<feature type="region of interest" description="Disordered" evidence="1">
    <location>
        <begin position="44"/>
        <end position="66"/>
    </location>
</feature>
<dbReference type="RefSeq" id="XP_025386932.1">
    <property type="nucleotide sequence ID" value="XM_025534100.1"/>
</dbReference>
<reference evidence="2" key="1">
    <citation type="submission" date="2016-12" db="EMBL/GenBank/DDBJ databases">
        <title>The genomes of Aspergillus section Nigri reveals drivers in fungal speciation.</title>
        <authorList>
            <consortium name="DOE Joint Genome Institute"/>
            <person name="Vesth T.C."/>
            <person name="Nybo J."/>
            <person name="Theobald S."/>
            <person name="Brandl J."/>
            <person name="Frisvad J.C."/>
            <person name="Nielsen K.F."/>
            <person name="Lyhne E.K."/>
            <person name="Kogle M.E."/>
            <person name="Kuo A."/>
            <person name="Riley R."/>
            <person name="Clum A."/>
            <person name="Nolan M."/>
            <person name="Lipzen A."/>
            <person name="Salamov A."/>
            <person name="Henrissat B."/>
            <person name="Wiebenga A."/>
            <person name="De vries R.P."/>
            <person name="Grigoriev I.V."/>
            <person name="Mortensen U.H."/>
            <person name="Andersen M.R."/>
            <person name="Baker S.E."/>
        </authorList>
    </citation>
    <scope>NUCLEOTIDE SEQUENCE</scope>
    <source>
        <strain evidence="2">CBS 122712</strain>
    </source>
</reference>
<keyword evidence="3" id="KW-1185">Reference proteome</keyword>
<dbReference type="Proteomes" id="UP000246171">
    <property type="component" value="Unassembled WGS sequence"/>
</dbReference>
<dbReference type="VEuPathDB" id="FungiDB:BO83DRAFT_409031"/>
<dbReference type="EMBL" id="MSFU01000016">
    <property type="protein sequence ID" value="PWY70595.1"/>
    <property type="molecule type" value="Genomic_DNA"/>
</dbReference>
<evidence type="ECO:0000313" key="2">
    <source>
        <dbReference type="EMBL" id="PWY70595.1"/>
    </source>
</evidence>
<feature type="compositionally biased region" description="Polar residues" evidence="1">
    <location>
        <begin position="47"/>
        <end position="66"/>
    </location>
</feature>
<organism evidence="2 3">
    <name type="scientific">Aspergillus eucalypticola (strain CBS 122712 / IBT 29274)</name>
    <dbReference type="NCBI Taxonomy" id="1448314"/>
    <lineage>
        <taxon>Eukaryota</taxon>
        <taxon>Fungi</taxon>
        <taxon>Dikarya</taxon>
        <taxon>Ascomycota</taxon>
        <taxon>Pezizomycotina</taxon>
        <taxon>Eurotiomycetes</taxon>
        <taxon>Eurotiomycetidae</taxon>
        <taxon>Eurotiales</taxon>
        <taxon>Aspergillaceae</taxon>
        <taxon>Aspergillus</taxon>
        <taxon>Aspergillus subgen. Circumdati</taxon>
    </lineage>
</organism>
<sequence length="327" mass="36154">MFKNRFGYYSETIDYMKTSSVCVCKLLWPALRVHAGHRKIKRRDSQDILSSGARSVRTTESQGKLVDNPSTRKISKIFFSCRVAPLVRDRGFHVALAGELMRPGFDFQNPKCRWRVEPKGCLDARRAARTSARTLGTQIIRIGGWLIKMRGDGEGKLELAGGELLRLGCREQSCYTAAEGERWAKSTRSQQLLRSLANWRSPIPTDFSQGPIGVTPSFPTAGRIIPSVPDKSFSLVASGDSLLKEYLRGSLPTRVLRPSCLLQANEVWLATRSVNWHPTSAIIAVAPNLHTSHCTAIAASGIPKGQTHYCLGRNTKSVHEAHPDSGN</sequence>
<dbReference type="GeneID" id="37056062"/>
<gene>
    <name evidence="2" type="ORF">BO83DRAFT_409031</name>
</gene>
<dbReference type="AlphaFoldDB" id="A0A317V966"/>
<evidence type="ECO:0000256" key="1">
    <source>
        <dbReference type="SAM" id="MobiDB-lite"/>
    </source>
</evidence>
<evidence type="ECO:0000313" key="3">
    <source>
        <dbReference type="Proteomes" id="UP000246171"/>
    </source>
</evidence>